<proteinExistence type="predicted"/>
<organism evidence="1 2">
    <name type="scientific">Sphingomonas olei</name>
    <dbReference type="NCBI Taxonomy" id="1886787"/>
    <lineage>
        <taxon>Bacteria</taxon>
        <taxon>Pseudomonadati</taxon>
        <taxon>Pseudomonadota</taxon>
        <taxon>Alphaproteobacteria</taxon>
        <taxon>Sphingomonadales</taxon>
        <taxon>Sphingomonadaceae</taxon>
        <taxon>Sphingomonas</taxon>
    </lineage>
</organism>
<dbReference type="RefSeq" id="WP_136452376.1">
    <property type="nucleotide sequence ID" value="NZ_SSTI01000022.1"/>
</dbReference>
<reference evidence="1 2" key="1">
    <citation type="submission" date="2019-04" db="EMBL/GenBank/DDBJ databases">
        <title>Microbes associate with the intestines of laboratory mice.</title>
        <authorList>
            <person name="Navarre W."/>
            <person name="Wong E."/>
            <person name="Huang K.C."/>
            <person name="Tropini C."/>
            <person name="Ng K."/>
            <person name="Yu B."/>
        </authorList>
    </citation>
    <scope>NUCLEOTIDE SEQUENCE [LARGE SCALE GENOMIC DNA]</scope>
    <source>
        <strain evidence="1 2">NM83_B4-11</strain>
    </source>
</reference>
<evidence type="ECO:0000313" key="2">
    <source>
        <dbReference type="Proteomes" id="UP000308038"/>
    </source>
</evidence>
<name>A0ABY2QD49_9SPHN</name>
<sequence length="210" mass="23230">MANQADPPAIRLDFSEALRVLMVGLGMEGVTRSAFQSRVRQLQRMGLLKREEGRTYERFSYGLPELARMAIAFRMMSAFMLPSVAVRYATERWADIVLALIGGLDEVDAQDRWSADPTPRTPMLAIEGVALSRLGQKAASDSRYDGPLGRVVALAGETELTSVLASTMTEGAVIDTRSFMPRLLRELRNLDYVSGAQIADEVDRLRFSAL</sequence>
<dbReference type="EMBL" id="SSTI01000022">
    <property type="protein sequence ID" value="THG37094.1"/>
    <property type="molecule type" value="Genomic_DNA"/>
</dbReference>
<gene>
    <name evidence="1" type="ORF">E5988_16225</name>
</gene>
<protein>
    <submittedName>
        <fullName evidence="1">Uncharacterized protein</fullName>
    </submittedName>
</protein>
<keyword evidence="2" id="KW-1185">Reference proteome</keyword>
<comment type="caution">
    <text evidence="1">The sequence shown here is derived from an EMBL/GenBank/DDBJ whole genome shotgun (WGS) entry which is preliminary data.</text>
</comment>
<evidence type="ECO:0000313" key="1">
    <source>
        <dbReference type="EMBL" id="THG37094.1"/>
    </source>
</evidence>
<dbReference type="Proteomes" id="UP000308038">
    <property type="component" value="Unassembled WGS sequence"/>
</dbReference>
<accession>A0ABY2QD49</accession>